<gene>
    <name evidence="6" type="ORF">NLI96_g2884</name>
</gene>
<feature type="compositionally biased region" description="Basic residues" evidence="1">
    <location>
        <begin position="3368"/>
        <end position="3389"/>
    </location>
</feature>
<keyword evidence="2" id="KW-1133">Transmembrane helix</keyword>
<feature type="compositionally biased region" description="Low complexity" evidence="1">
    <location>
        <begin position="942"/>
        <end position="952"/>
    </location>
</feature>
<protein>
    <submittedName>
        <fullName evidence="6">Uncharacterized protein</fullName>
    </submittedName>
</protein>
<dbReference type="PANTHER" id="PTHR15678:SF6">
    <property type="entry name" value="BRIDGE-LIKE LIPID TRANSFER PROTEIN FAMILY MEMBER 2"/>
    <property type="match status" value="1"/>
</dbReference>
<feature type="compositionally biased region" description="Basic and acidic residues" evidence="1">
    <location>
        <begin position="3390"/>
        <end position="3399"/>
    </location>
</feature>
<feature type="region of interest" description="Disordered" evidence="1">
    <location>
        <begin position="3076"/>
        <end position="3184"/>
    </location>
</feature>
<evidence type="ECO:0000313" key="7">
    <source>
        <dbReference type="Proteomes" id="UP001212997"/>
    </source>
</evidence>
<proteinExistence type="predicted"/>
<feature type="transmembrane region" description="Helical" evidence="2">
    <location>
        <begin position="552"/>
        <end position="574"/>
    </location>
</feature>
<feature type="compositionally biased region" description="Low complexity" evidence="1">
    <location>
        <begin position="500"/>
        <end position="512"/>
    </location>
</feature>
<evidence type="ECO:0000256" key="1">
    <source>
        <dbReference type="SAM" id="MobiDB-lite"/>
    </source>
</evidence>
<feature type="region of interest" description="Disordered" evidence="1">
    <location>
        <begin position="129"/>
        <end position="200"/>
    </location>
</feature>
<feature type="compositionally biased region" description="Low complexity" evidence="1">
    <location>
        <begin position="3289"/>
        <end position="3300"/>
    </location>
</feature>
<evidence type="ECO:0000259" key="5">
    <source>
        <dbReference type="SMART" id="SM01216"/>
    </source>
</evidence>
<name>A0AAD5YH45_9APHY</name>
<comment type="caution">
    <text evidence="6">The sequence shown here is derived from an EMBL/GenBank/DDBJ whole genome shotgun (WGS) entry which is preliminary data.</text>
</comment>
<dbReference type="InterPro" id="IPR045167">
    <property type="entry name" value="Hobbit"/>
</dbReference>
<dbReference type="EMBL" id="JANAWD010000068">
    <property type="protein sequence ID" value="KAJ3488374.1"/>
    <property type="molecule type" value="Genomic_DNA"/>
</dbReference>
<feature type="compositionally biased region" description="Pro residues" evidence="1">
    <location>
        <begin position="131"/>
        <end position="149"/>
    </location>
</feature>
<dbReference type="InterPro" id="IPR019441">
    <property type="entry name" value="FMP27/BLTP2/Hobbit_GFWDK_RBG"/>
</dbReference>
<dbReference type="SMART" id="SM01215">
    <property type="entry name" value="Fmp27_SW"/>
    <property type="match status" value="1"/>
</dbReference>
<feature type="region of interest" description="Disordered" evidence="1">
    <location>
        <begin position="670"/>
        <end position="690"/>
    </location>
</feature>
<dbReference type="InterPro" id="IPR019415">
    <property type="entry name" value="FMP27_SW_RBG"/>
</dbReference>
<feature type="compositionally biased region" description="Pro residues" evidence="1">
    <location>
        <begin position="177"/>
        <end position="190"/>
    </location>
</feature>
<feature type="compositionally biased region" description="Basic and acidic residues" evidence="1">
    <location>
        <begin position="3357"/>
        <end position="3367"/>
    </location>
</feature>
<feature type="domain" description="FMP27/BLTP2/Hobbit GFWDK motif-containing RBG unit" evidence="3">
    <location>
        <begin position="1920"/>
        <end position="2071"/>
    </location>
</feature>
<evidence type="ECO:0000259" key="3">
    <source>
        <dbReference type="SMART" id="SM01214"/>
    </source>
</evidence>
<dbReference type="Pfam" id="PF10344">
    <property type="entry name" value="Hobbit"/>
    <property type="match status" value="1"/>
</dbReference>
<dbReference type="PANTHER" id="PTHR15678">
    <property type="entry name" value="ANTIGEN MLAA-22-RELATED"/>
    <property type="match status" value="1"/>
</dbReference>
<feature type="compositionally biased region" description="Pro residues" evidence="1">
    <location>
        <begin position="156"/>
        <end position="170"/>
    </location>
</feature>
<feature type="compositionally biased region" description="Polar residues" evidence="1">
    <location>
        <begin position="670"/>
        <end position="680"/>
    </location>
</feature>
<reference evidence="6" key="1">
    <citation type="submission" date="2022-07" db="EMBL/GenBank/DDBJ databases">
        <title>Genome Sequence of Physisporinus lineatus.</title>
        <authorList>
            <person name="Buettner E."/>
        </authorList>
    </citation>
    <scope>NUCLEOTIDE SEQUENCE</scope>
    <source>
        <strain evidence="6">VT162</strain>
    </source>
</reference>
<dbReference type="Proteomes" id="UP001212997">
    <property type="component" value="Unassembled WGS sequence"/>
</dbReference>
<feature type="transmembrane region" description="Helical" evidence="2">
    <location>
        <begin position="586"/>
        <end position="606"/>
    </location>
</feature>
<feature type="domain" description="FMP27 SW motif-containing RBG unit" evidence="4">
    <location>
        <begin position="1802"/>
        <end position="1902"/>
    </location>
</feature>
<keyword evidence="7" id="KW-1185">Reference proteome</keyword>
<evidence type="ECO:0000313" key="6">
    <source>
        <dbReference type="EMBL" id="KAJ3488374.1"/>
    </source>
</evidence>
<feature type="region of interest" description="Disordered" evidence="1">
    <location>
        <begin position="931"/>
        <end position="952"/>
    </location>
</feature>
<dbReference type="InterPro" id="IPR019449">
    <property type="entry name" value="FMP27_WPPW_RBG"/>
</dbReference>
<keyword evidence="2" id="KW-0472">Membrane</keyword>
<feature type="domain" description="FMP27 WPPW motif-containing RBG unit" evidence="5">
    <location>
        <begin position="2321"/>
        <end position="2755"/>
    </location>
</feature>
<feature type="region of interest" description="Disordered" evidence="1">
    <location>
        <begin position="466"/>
        <end position="537"/>
    </location>
</feature>
<dbReference type="SMART" id="SM01214">
    <property type="entry name" value="Fmp27_GFWDK"/>
    <property type="match status" value="1"/>
</dbReference>
<feature type="region of interest" description="Disordered" evidence="1">
    <location>
        <begin position="3288"/>
        <end position="3438"/>
    </location>
</feature>
<feature type="compositionally biased region" description="Polar residues" evidence="1">
    <location>
        <begin position="524"/>
        <end position="535"/>
    </location>
</feature>
<evidence type="ECO:0000259" key="4">
    <source>
        <dbReference type="SMART" id="SM01215"/>
    </source>
</evidence>
<evidence type="ECO:0000256" key="2">
    <source>
        <dbReference type="SAM" id="Phobius"/>
    </source>
</evidence>
<keyword evidence="2" id="KW-0812">Transmembrane</keyword>
<dbReference type="SMART" id="SM01216">
    <property type="entry name" value="Fmp27_WPPW"/>
    <property type="match status" value="1"/>
</dbReference>
<feature type="compositionally biased region" description="Low complexity" evidence="1">
    <location>
        <begin position="3400"/>
        <end position="3410"/>
    </location>
</feature>
<feature type="region of interest" description="Disordered" evidence="1">
    <location>
        <begin position="2789"/>
        <end position="2808"/>
    </location>
</feature>
<accession>A0AAD5YH45</accession>
<feature type="compositionally biased region" description="Low complexity" evidence="1">
    <location>
        <begin position="3317"/>
        <end position="3335"/>
    </location>
</feature>
<organism evidence="6 7">
    <name type="scientific">Meripilus lineatus</name>
    <dbReference type="NCBI Taxonomy" id="2056292"/>
    <lineage>
        <taxon>Eukaryota</taxon>
        <taxon>Fungi</taxon>
        <taxon>Dikarya</taxon>
        <taxon>Basidiomycota</taxon>
        <taxon>Agaricomycotina</taxon>
        <taxon>Agaricomycetes</taxon>
        <taxon>Polyporales</taxon>
        <taxon>Meripilaceae</taxon>
        <taxon>Meripilus</taxon>
    </lineage>
</organism>
<sequence length="3438" mass="380357">MEEMLLTWRTGAPTQRELFGVAPQVAIERQIWGGETTQSNVSRLVSCLLQSPHVQSFLKQSSLHRPTISTAQVLSELEFVLGQKERSLQSNPYDKTTQTHSAVLQQLRRVVQNGVSQDELAQILNQLRQMAPPPPPPIPPQTMAPPPQPHLSQPSYAPPPPQPTFVPPPAQYAQPSYPLPRPEPSLPAPQPLQAAPAPVPTPPIAVPGNISSLFNSLVKAGIVSASGTPTGTSPAVKVATPEPAETIKDAAEEYRTMILSANIKLTSSDIVKQRPPIIKFLYEHLSLRCNQCGIRFPDGSEGKKKLESHLDMHFKQNIRAGQAGGRGHHRGWYITVEDWVSDVSVDLKGKGREDGSRSMNTKAAAAAEAAKLDAELRAMTVVVPPGDEAKAISCPICKEPLKSEFLEDEEEWVWKNAVLKDDKVSPLLLPRSSMARKLTFPRRQIYHATCHAEAIASKSTLVARLRGDGSSRSRSCTPEIKNSPPKASIVGAQRLRKSESPSPSSSLSPRLLGTKRKAEDDGDSTPTSQSRQVTPPTKKVALAKDLVNPRGLAVMSLVISGLAVAALFTTTLFPVRNSIWTSLLIWVARVVTISLLFRTFLGPFILRLLSNRLRVRSISLRSIKGIYFRSGSGILRIDRIGLSYHRPSVQSASRVSVKVEGLKLDITDLNSTKETPNSPSKPRRTSRNSPISSAISRRAWRLSCFLYTRIYTALDPYVRPVIRTTFVSCLQFIIRALPALTQGLDFELNSASITLSEVPGVELVLGKAKLQTSVTLSVPPTAASANNEGTQAETSRHRRFGSVVTWNARFASSVKRTWDRAWGATEVAATVSLHLQQITGNAYRPLLQLLNIPLGTSRYVPRRRRSTHRATEEHDRYDFLAIPHVHFSTSARLDPHKGVQPQSVDVVLGLDHVSLDMDVLSRILLSLKRSKPKEAEKPTPIPSQTPLLSPSPSLTTLAGWGSPLSAMSSNSQLMGVISASMRFRRHRKSRPVNRINTHAVTSKLAIMKAIHFNVATLSMRHRLEPEQGAGGDVFTASFQSISVNAALSHPDRNPLHREWLGCSSKSEDDSSSDKYAICVSIREASLDRDNTGLIKDHIRVAKLGPIVVDTIISQYPSPWLKGPSFMAGDPNTQLVFVHVSLGDFELTERLEVLQALLKSRMPSKPKRESRPALPAVLSPVPRIQFGLHLGKVRIRLISSGSVASTQPFALEARTDAFVATLSSSFEMIPDYHFGRTYAVPDHSPLIMRLQFDAVLEQTFVKVHTEPSSLKSPIHGSHTYAGEPILSLDAVNLSGNINALGEMVEDAGMVVTIDVPSALITANCSTDALAIELWQPDAIGALSTVLRAFPSSSSPKRKPDTPQYILDNLPSGLVASFSIGRATLYVTGPDLAPGEDLNISRGIASHTGLSLTYCAVRGTHHGRLPDSTRRRQRRLELFLPDELVSKAHSHLTASLGEEVVFALAQVSIWDTALRDAVATGLAPDDPYGVGDSNQNYRSKEYLNIKSITADLSISGRRINGAPIPNSKDDCHVNVSIPSITGKMHLAHVYNILLAANTLVSLRPPSASSPAPPSKTPSTLDLNLSAGIDKLQLLWDFPLGSQLYLRAKAISAKVAPTEPGLCAGWDSIVLATSVEAESGEAKKVWEEVARLVEWKVVLRPDVQPVSISIDADTGRIRIPYGFVFADMILDVIATVKSIKHLVHMVPTGCFQDPPTPEAEEAKSMPDLKVRVRSLSAEVIDESIESRLGLIWKAGTQACRVRLERDEAFEAKVEAINLAANPHTPPARVESDFQFGAEHSRSIKEAQKQLDKMHSGVWIAHFSQSRAYQKFREGVLGGEYIPLYGRHECDLVDVNPPKAVPPMFRLFMDQLSLHLSRPSFPENGIPHFLFAEGGGLPLDTQYSLLVPMHINFTVASLRIGYRDYPLPMLNIPRHSRGLPSFEFDTDLVIAEEMGTGEFVERISCAIVKENTGIHGASPLSIAVPKTIMPVKTYANPTIKVTADDVTDLTWGVSYGPVMQDFMRVIDTLSHAPRDPSPAIGFWDKLRLVFHWRLQIFFDHEVHLHLKGSLSPYELQDSGAGFALCWRGSPKLLIGQANDQNELAQLVSESMLITVPNVEESFGEAVTPGVRAGRSEEYTTGQARKSRNHRKVCAKLTNGVRFGIGIALERACGPECVDCTGSNFRRQCRFFTFKPHYEVMLELKQNQPEEKSPEDSYNGFRSDFIHMSISLLSSLNGNPSKGFSSIHLSPRLFAHFWSWWTLFDGKALPIRQGSRYKHKRPLSPKFGQHLATIKYRISLGQIFISHAYMDNSREAWTDGVTPFVGVKAKIDLFQVDMHQRAQESISLEADGTTKTMVHKPFYAIEVVLKGLELRTLLAIFSEPLKQLVPLESSPLGNNYRSRTNIPIIDPKSPWVDMDDFVEIGWSPESSPVLHLLPAAHCPRFTYFRRAWDNPDQTSENRVDFSKFGSEPTHVCVLGKEASIPQVQIGLAKQRIYELRKSMTSKTRANSEKMITLLSDYMKHLQDVDNASRHTASNGPQSYYMPSDSVSPEDWASFNNVYQVHCPQIFLDNTVRDIMMQYYYCSRARRGFEYHMATRAVKFLRDQANTVVTAYQQEAEKADSPAVNVHAAAAALRKLLTGEDRTSVEAAHEPVVDLTTQEIDPMSGWSDGVSIRKGHFCLLLKPQIVLRSEASADAVCILAAVQGKLQSYAVMDTANADDPVSGKIMSRNYASITGLQTFSPSAVNKSGEGCVPLEVLIDLRCENSLFDRLVPQTDATFHYDKFNRLRLQRNVTSSGRPSQQSTAKHNHLQSQTDLIRFHVPRFTVSANDRHFQAISTIVTNLVLFSDAALKVRSDRLEKMLFSYDFTNLASAADVVENLQQRLRHAVEMKRDADRKLQGFGEEGEVEKLKIEAHILLLSEELDFVFEAINMAQDKAGGKAGQKSALLLHASSSEISWRMLDRHDQLLAKLALRVINFYWLSRQDSSTVNNLALGDLQAFDGAADAEWTEVLSKYEEKSDHPLVKKNLFLLADWTVLPPVGGITIYEAFDLALHPMRLQIDTRVGKKIMEYVWPSRRDRADISPTTPETYRAGPPSPSAPSSPRRASLEIPSPTRKSIDTGRLVAPQLRRLGTSRSFTDLRGSRQDSLQAPPISRLHRTKSSDALFGLDGQNSPNGQNSKEEAKEKAVAKVSDDAAEMKTRSSQKTFVWVRVASLHLMLSIMKENSFLCRDARIRTRVLEYRNQTWSFEELVDQFIPSGRNWKGWVKMAFNQPLVPVLPVARELIAKTKWVSSSKSNNSNSNNPEPLKRRGTAKLLPFVPSRKSSSGSRTPSSSTTPKEASAADKIPLPPMPPIPPMPSDSEHSVDDHTVTRTRKRSRSRTRVLSLFKRKHTHESQDSRSSVDSDASVSTASSMVTNEPVPPLPMSVTQPGSDNRFYDSAH</sequence>
<dbReference type="InterPro" id="IPR054127">
    <property type="entry name" value="Pcf11_C"/>
</dbReference>
<feature type="compositionally biased region" description="Pro residues" evidence="1">
    <location>
        <begin position="3344"/>
        <end position="3355"/>
    </location>
</feature>
<dbReference type="Pfam" id="PF21936">
    <property type="entry name" value="Pcf11_C"/>
    <property type="match status" value="1"/>
</dbReference>